<feature type="binding site" evidence="12">
    <location>
        <position position="265"/>
    </location>
    <ligand>
        <name>Zn(2+)</name>
        <dbReference type="ChEBI" id="CHEBI:29105"/>
        <label>2</label>
        <note>catalytic</note>
    </ligand>
</feature>
<feature type="binding site" evidence="12">
    <location>
        <position position="230"/>
    </location>
    <ligand>
        <name>Zn(2+)</name>
        <dbReference type="ChEBI" id="CHEBI:29105"/>
        <label>1</label>
    </ligand>
</feature>
<evidence type="ECO:0000313" key="17">
    <source>
        <dbReference type="EMBL" id="KAG7328886.1"/>
    </source>
</evidence>
<keyword evidence="18" id="KW-1185">Reference proteome</keyword>
<dbReference type="SUPFAM" id="SSF50923">
    <property type="entry name" value="Hemopexin-like domain"/>
    <property type="match status" value="1"/>
</dbReference>
<dbReference type="GO" id="GO:0008375">
    <property type="term" value="F:acetylglucosaminyltransferase activity"/>
    <property type="evidence" value="ECO:0007669"/>
    <property type="project" value="TreeGrafter"/>
</dbReference>
<dbReference type="InterPro" id="IPR024079">
    <property type="entry name" value="MetalloPept_cat_dom_sf"/>
</dbReference>
<feature type="chain" id="PRO_5038811041" description="Peptidase metallopeptidase domain-containing protein" evidence="15">
    <location>
        <begin position="20"/>
        <end position="1061"/>
    </location>
</feature>
<dbReference type="GO" id="GO:0008270">
    <property type="term" value="F:zinc ion binding"/>
    <property type="evidence" value="ECO:0007669"/>
    <property type="project" value="InterPro"/>
</dbReference>
<evidence type="ECO:0000256" key="5">
    <source>
        <dbReference type="ARBA" id="ARBA00022679"/>
    </source>
</evidence>
<feature type="binding site" description="in inhibited form" evidence="12">
    <location>
        <position position="107"/>
    </location>
    <ligand>
        <name>Zn(2+)</name>
        <dbReference type="ChEBI" id="CHEBI:29105"/>
        <label>2</label>
        <note>catalytic</note>
    </ligand>
</feature>
<dbReference type="EMBL" id="JAHKSW010000008">
    <property type="protein sequence ID" value="KAG7328886.1"/>
    <property type="molecule type" value="Genomic_DNA"/>
</dbReference>
<dbReference type="PRINTS" id="PR00138">
    <property type="entry name" value="MATRIXIN"/>
</dbReference>
<keyword evidence="5" id="KW-0808">Transferase</keyword>
<keyword evidence="15" id="KW-0732">Signal</keyword>
<dbReference type="GO" id="GO:0006508">
    <property type="term" value="P:proteolysis"/>
    <property type="evidence" value="ECO:0007669"/>
    <property type="project" value="UniProtKB-KW"/>
</dbReference>
<dbReference type="OrthoDB" id="2016523at2759"/>
<feature type="binding site" evidence="12">
    <location>
        <position position="259"/>
    </location>
    <ligand>
        <name>Zn(2+)</name>
        <dbReference type="ChEBI" id="CHEBI:29105"/>
        <label>2</label>
        <note>catalytic</note>
    </ligand>
</feature>
<evidence type="ECO:0000256" key="14">
    <source>
        <dbReference type="SAM" id="MobiDB-lite"/>
    </source>
</evidence>
<dbReference type="PANTHER" id="PTHR12062:SF27">
    <property type="entry name" value="ALPHA-1,3-MANNOSYL-GLYCOPROTEIN 4-BETA-N-ACETYLGLUCOSAMINYLTRANSFERASE B"/>
    <property type="match status" value="1"/>
</dbReference>
<feature type="binding site" evidence="12">
    <location>
        <position position="208"/>
    </location>
    <ligand>
        <name>Ca(2+)</name>
        <dbReference type="ChEBI" id="CHEBI:29108"/>
        <label>3</label>
    </ligand>
</feature>
<evidence type="ECO:0000256" key="2">
    <source>
        <dbReference type="ARBA" id="ARBA00010370"/>
    </source>
</evidence>
<dbReference type="PROSITE" id="PS51642">
    <property type="entry name" value="HEMOPEXIN_2"/>
    <property type="match status" value="3"/>
</dbReference>
<dbReference type="GO" id="GO:0006487">
    <property type="term" value="P:protein N-linked glycosylation"/>
    <property type="evidence" value="ECO:0007669"/>
    <property type="project" value="TreeGrafter"/>
</dbReference>
<gene>
    <name evidence="17" type="ORF">KOW79_007060</name>
</gene>
<keyword evidence="9 12" id="KW-0106">Calcium</keyword>
<keyword evidence="7" id="KW-0378">Hydrolase</keyword>
<name>A0A9D3NT05_9TELE</name>
<evidence type="ECO:0000256" key="9">
    <source>
        <dbReference type="ARBA" id="ARBA00022837"/>
    </source>
</evidence>
<dbReference type="SUPFAM" id="SSF47090">
    <property type="entry name" value="PGBD-like"/>
    <property type="match status" value="1"/>
</dbReference>
<dbReference type="CDD" id="cd04278">
    <property type="entry name" value="ZnMc_MMP"/>
    <property type="match status" value="1"/>
</dbReference>
<reference evidence="17 18" key="1">
    <citation type="submission" date="2021-06" db="EMBL/GenBank/DDBJ databases">
        <title>Chromosome-level genome assembly of the red-tail catfish (Hemibagrus wyckioides).</title>
        <authorList>
            <person name="Shao F."/>
        </authorList>
    </citation>
    <scope>NUCLEOTIDE SEQUENCE [LARGE SCALE GENOMIC DNA]</scope>
    <source>
        <strain evidence="17">EC202008001</strain>
        <tissue evidence="17">Blood</tissue>
    </source>
</reference>
<feature type="binding site" evidence="12">
    <location>
        <position position="351"/>
    </location>
    <ligand>
        <name>Ca(2+)</name>
        <dbReference type="ChEBI" id="CHEBI:29108"/>
        <label>4</label>
    </ligand>
</feature>
<feature type="binding site" evidence="12">
    <location>
        <position position="191"/>
    </location>
    <ligand>
        <name>Ca(2+)</name>
        <dbReference type="ChEBI" id="CHEBI:29108"/>
        <label>2</label>
    </ligand>
</feature>
<feature type="repeat" description="Hemopexin" evidence="13">
    <location>
        <begin position="477"/>
        <end position="524"/>
    </location>
</feature>
<dbReference type="InterPro" id="IPR002477">
    <property type="entry name" value="Peptidoglycan-bd-like"/>
</dbReference>
<dbReference type="InterPro" id="IPR021190">
    <property type="entry name" value="Pept_M10A"/>
</dbReference>
<evidence type="ECO:0000313" key="18">
    <source>
        <dbReference type="Proteomes" id="UP000824219"/>
    </source>
</evidence>
<comment type="pathway">
    <text evidence="1">Protein modification; protein glycosylation.</text>
</comment>
<evidence type="ECO:0000256" key="6">
    <source>
        <dbReference type="ARBA" id="ARBA00022723"/>
    </source>
</evidence>
<dbReference type="Gene3D" id="3.40.390.10">
    <property type="entry name" value="Collagenase (Catalytic Domain)"/>
    <property type="match status" value="1"/>
</dbReference>
<dbReference type="InterPro" id="IPR036365">
    <property type="entry name" value="PGBD-like_sf"/>
</dbReference>
<evidence type="ECO:0000256" key="7">
    <source>
        <dbReference type="ARBA" id="ARBA00022801"/>
    </source>
</evidence>
<protein>
    <recommendedName>
        <fullName evidence="16">Peptidase metallopeptidase domain-containing protein</fullName>
    </recommendedName>
</protein>
<feature type="binding site" evidence="12">
    <location>
        <position position="209"/>
    </location>
    <ligand>
        <name>Ca(2+)</name>
        <dbReference type="ChEBI" id="CHEBI:29108"/>
        <label>3</label>
    </ligand>
</feature>
<feature type="binding site" evidence="12">
    <location>
        <position position="232"/>
    </location>
    <ligand>
        <name>Ca(2+)</name>
        <dbReference type="ChEBI" id="CHEBI:29108"/>
        <label>3</label>
    </ligand>
</feature>
<comment type="similarity">
    <text evidence="2">Belongs to the peptidase M10A family.</text>
</comment>
<dbReference type="GO" id="GO:0004222">
    <property type="term" value="F:metalloendopeptidase activity"/>
    <property type="evidence" value="ECO:0007669"/>
    <property type="project" value="InterPro"/>
</dbReference>
<dbReference type="GO" id="GO:0005795">
    <property type="term" value="C:Golgi stack"/>
    <property type="evidence" value="ECO:0007669"/>
    <property type="project" value="TreeGrafter"/>
</dbReference>
<feature type="binding site" evidence="12">
    <location>
        <position position="273"/>
    </location>
    <ligand>
        <name>Zn(2+)</name>
        <dbReference type="ChEBI" id="CHEBI:29105"/>
        <label>2</label>
        <note>catalytic</note>
    </ligand>
</feature>
<evidence type="ECO:0000256" key="8">
    <source>
        <dbReference type="ARBA" id="ARBA00022833"/>
    </source>
</evidence>
<organism evidence="17 18">
    <name type="scientific">Hemibagrus wyckioides</name>
    <dbReference type="NCBI Taxonomy" id="337641"/>
    <lineage>
        <taxon>Eukaryota</taxon>
        <taxon>Metazoa</taxon>
        <taxon>Chordata</taxon>
        <taxon>Craniata</taxon>
        <taxon>Vertebrata</taxon>
        <taxon>Euteleostomi</taxon>
        <taxon>Actinopterygii</taxon>
        <taxon>Neopterygii</taxon>
        <taxon>Teleostei</taxon>
        <taxon>Ostariophysi</taxon>
        <taxon>Siluriformes</taxon>
        <taxon>Bagridae</taxon>
        <taxon>Hemibagrus</taxon>
    </lineage>
</organism>
<dbReference type="Pfam" id="PF00413">
    <property type="entry name" value="Peptidase_M10"/>
    <property type="match status" value="1"/>
</dbReference>
<feature type="binding site" evidence="12">
    <location>
        <position position="235"/>
    </location>
    <ligand>
        <name>Ca(2+)</name>
        <dbReference type="ChEBI" id="CHEBI:29108"/>
        <label>3</label>
    </ligand>
</feature>
<feature type="repeat" description="Hemopexin" evidence="13">
    <location>
        <begin position="343"/>
        <end position="391"/>
    </location>
</feature>
<evidence type="ECO:0000256" key="1">
    <source>
        <dbReference type="ARBA" id="ARBA00004922"/>
    </source>
</evidence>
<keyword evidence="4" id="KW-0328">Glycosyltransferase</keyword>
<evidence type="ECO:0000256" key="4">
    <source>
        <dbReference type="ARBA" id="ARBA00022676"/>
    </source>
</evidence>
<feature type="signal peptide" evidence="15">
    <location>
        <begin position="1"/>
        <end position="19"/>
    </location>
</feature>
<feature type="binding site" evidence="12">
    <location>
        <position position="203"/>
    </location>
    <ligand>
        <name>Zn(2+)</name>
        <dbReference type="ChEBI" id="CHEBI:29105"/>
        <label>1</label>
    </ligand>
</feature>
<feature type="region of interest" description="Disordered" evidence="14">
    <location>
        <begin position="107"/>
        <end position="130"/>
    </location>
</feature>
<dbReference type="Pfam" id="PF23524">
    <property type="entry name" value="MGAT4A_C"/>
    <property type="match status" value="1"/>
</dbReference>
<dbReference type="FunFam" id="3.40.390.10:FF:000070">
    <property type="entry name" value="Matrix metallopeptidase 25b"/>
    <property type="match status" value="1"/>
</dbReference>
<dbReference type="SMART" id="SM00235">
    <property type="entry name" value="ZnMc"/>
    <property type="match status" value="1"/>
</dbReference>
<dbReference type="Pfam" id="PF00045">
    <property type="entry name" value="Hemopexin"/>
    <property type="match status" value="1"/>
</dbReference>
<dbReference type="Gene3D" id="2.110.10.10">
    <property type="entry name" value="Hemopexin-like domain"/>
    <property type="match status" value="1"/>
</dbReference>
<feature type="active site" evidence="11">
    <location>
        <position position="256"/>
    </location>
</feature>
<dbReference type="GO" id="GO:0031012">
    <property type="term" value="C:extracellular matrix"/>
    <property type="evidence" value="ECO:0007669"/>
    <property type="project" value="InterPro"/>
</dbReference>
<dbReference type="InterPro" id="IPR006759">
    <property type="entry name" value="Glyco_transf_54"/>
</dbReference>
<evidence type="ECO:0000259" key="16">
    <source>
        <dbReference type="SMART" id="SM00235"/>
    </source>
</evidence>
<dbReference type="InterPro" id="IPR001818">
    <property type="entry name" value="Pept_M10_metallopeptidase"/>
</dbReference>
<evidence type="ECO:0000256" key="13">
    <source>
        <dbReference type="PROSITE-ProRule" id="PRU01011"/>
    </source>
</evidence>
<feature type="binding site" evidence="12">
    <location>
        <position position="216"/>
    </location>
    <ligand>
        <name>Zn(2+)</name>
        <dbReference type="ChEBI" id="CHEBI:29105"/>
        <label>1</label>
    </ligand>
</feature>
<evidence type="ECO:0000256" key="15">
    <source>
        <dbReference type="SAM" id="SignalP"/>
    </source>
</evidence>
<comment type="cofactor">
    <cofactor evidence="12">
        <name>Ca(2+)</name>
        <dbReference type="ChEBI" id="CHEBI:29108"/>
    </cofactor>
    <text evidence="12">Can bind about 5 Ca(2+) ions per subunit.</text>
</comment>
<sequence length="1061" mass="118737">MKVLQWTVLTFSLCGYKWAVSVPLSPPIVSLTPETPPPVTPTVDESARLVDWLMKYGYLPPPDPSTGQLQAWTAVTHALKAMQRFAGLHDTGELDVETLRLMQTPRCSLPDAEGRGQINESDSDSELQGQRVKRDVLSWAQRNINWRLRTYPTSSALSNEMFRSLVFYALKVWAEPTALEFHEVGGPDGADLLIDFLYGSHGDEYPFDGAGGAVGHAFFPSDPDRAGEVHLDAEEEWAFRQPASEGTDAFTVLVHELGHALGLSHSSARGSVMRPYYQGPLGDPLHFSLGSPDREHITALYGKRGDQLQTVSPPPEAEAKLKHPHRLIHMNRHTHLHLDSPSVDRCNTSFDAVAKIRGETFFFKGLSMWRVNRGGLVSRKAVSVRKLWAALPTSLPPLRAVLERHEDHAIIFISGSQFWLFKDLSLQNGFPQPLSTLNPTDSDGEKHGVHWDPDKGVVWGLGGEGGESGEVWAELIQRGVNGIITDNNGSLLLFKGSHYWKFARPGSAPEAGFPRPVSSDWLNCPDPSPHHPGDIALMSTVVLLFGGFLLMFTSRQSTADDNTFNHLHKVYWRLLKAEQRGEELSYKLLQMLEKLKSVNNTRANLTVSNSTRISLGHSLSNSSARQFLSPRPYALLFLPHLKENQDSLQPRVYLGQGRSGVSLVLGIPTVRRQKQSYLVNTVSSLLFDLTPEQKTDIIVVVFVAETDSAFVKSVANSIQENFPDDVKSGLIEVIAPSPFYYPNLSNLKETFGDSKERVKWRTKQNLDYSYLMLYAQDKGTYYVQLEDDIVAKSGYTESIKYHINNVNSDQWLFLEFSQLGFIGKLFRASDLPGIVEFFLMFHKDKPIDWLLDHILWVKMCNPEKDSKHCNNEKAKLKRTFKPSLFQHVGVHSSLPGKIQNLKDKDFGKQVLYKAHRNPPAELSSSLKHYQSHSLDRAYQGVDFLWAFTPSKGDYILIKFNSRQTVKRYRFRSGNIEANGDKFYDTSVQVLPSDVSVRVRAEQGLLSCCKPSSDGFVILGSFVNGIAEGAIDGALGDLDAMRLIVNSTSESWAVLSEIFIQV</sequence>
<dbReference type="Pfam" id="PF01471">
    <property type="entry name" value="PG_binding_1"/>
    <property type="match status" value="1"/>
</dbReference>
<dbReference type="SMART" id="SM00120">
    <property type="entry name" value="HX"/>
    <property type="match status" value="3"/>
</dbReference>
<evidence type="ECO:0000256" key="3">
    <source>
        <dbReference type="ARBA" id="ARBA00022670"/>
    </source>
</evidence>
<evidence type="ECO:0000256" key="10">
    <source>
        <dbReference type="ARBA" id="ARBA00023049"/>
    </source>
</evidence>
<keyword evidence="10" id="KW-0482">Metalloprotease</keyword>
<feature type="domain" description="Peptidase metallopeptidase" evidence="16">
    <location>
        <begin position="135"/>
        <end position="303"/>
    </location>
</feature>
<comment type="cofactor">
    <cofactor evidence="12">
        <name>Zn(2+)</name>
        <dbReference type="ChEBI" id="CHEBI:29105"/>
    </cofactor>
    <text evidence="12">Binds 2 Zn(2+) ions per subunit.</text>
</comment>
<proteinExistence type="inferred from homology"/>
<evidence type="ECO:0000256" key="12">
    <source>
        <dbReference type="PIRSR" id="PIRSR621190-2"/>
    </source>
</evidence>
<dbReference type="InterPro" id="IPR056576">
    <property type="entry name" value="MGAT4_A/B/C_C"/>
</dbReference>
<keyword evidence="3" id="KW-0645">Protease</keyword>
<feature type="binding site" evidence="12">
    <location>
        <position position="255"/>
    </location>
    <ligand>
        <name>Zn(2+)</name>
        <dbReference type="ChEBI" id="CHEBI:29105"/>
        <label>2</label>
        <note>catalytic</note>
    </ligand>
</feature>
<comment type="caution">
    <text evidence="17">The sequence shown here is derived from an EMBL/GenBank/DDBJ whole genome shotgun (WGS) entry which is preliminary data.</text>
</comment>
<keyword evidence="6 12" id="KW-0479">Metal-binding</keyword>
<dbReference type="PANTHER" id="PTHR12062">
    <property type="entry name" value="N-ACETYLGLUCOSAMINYLTRANSFERASE VI"/>
    <property type="match status" value="1"/>
</dbReference>
<dbReference type="GO" id="GO:0005783">
    <property type="term" value="C:endoplasmic reticulum"/>
    <property type="evidence" value="ECO:0007669"/>
    <property type="project" value="TreeGrafter"/>
</dbReference>
<feature type="repeat" description="Hemopexin" evidence="13">
    <location>
        <begin position="395"/>
        <end position="441"/>
    </location>
</feature>
<accession>A0A9D3NT05</accession>
<dbReference type="InterPro" id="IPR033739">
    <property type="entry name" value="M10A_MMP"/>
</dbReference>
<evidence type="ECO:0000256" key="11">
    <source>
        <dbReference type="PIRSR" id="PIRSR621190-1"/>
    </source>
</evidence>
<keyword evidence="8 12" id="KW-0862">Zinc</keyword>
<dbReference type="GO" id="GO:0005793">
    <property type="term" value="C:endoplasmic reticulum-Golgi intermediate compartment"/>
    <property type="evidence" value="ECO:0007669"/>
    <property type="project" value="TreeGrafter"/>
</dbReference>
<dbReference type="InterPro" id="IPR036375">
    <property type="entry name" value="Hemopexin-like_dom_sf"/>
</dbReference>
<feature type="binding site" evidence="12">
    <location>
        <position position="201"/>
    </location>
    <ligand>
        <name>Zn(2+)</name>
        <dbReference type="ChEBI" id="CHEBI:29105"/>
        <label>1</label>
    </ligand>
</feature>
<dbReference type="SUPFAM" id="SSF55486">
    <property type="entry name" value="Metalloproteases ('zincins'), catalytic domain"/>
    <property type="match status" value="1"/>
</dbReference>
<dbReference type="InterPro" id="IPR057279">
    <property type="entry name" value="MGAT4"/>
</dbReference>
<feature type="binding site" evidence="12">
    <location>
        <position position="235"/>
    </location>
    <ligand>
        <name>Ca(2+)</name>
        <dbReference type="ChEBI" id="CHEBI:29108"/>
        <label>1</label>
    </ligand>
</feature>
<dbReference type="InterPro" id="IPR018487">
    <property type="entry name" value="Hemopexin-like_repeat"/>
</dbReference>
<dbReference type="Proteomes" id="UP000824219">
    <property type="component" value="Linkage Group LG08"/>
</dbReference>
<dbReference type="InterPro" id="IPR006026">
    <property type="entry name" value="Peptidase_Metallo"/>
</dbReference>
<dbReference type="Pfam" id="PF04666">
    <property type="entry name" value="MGAT4_cons"/>
    <property type="match status" value="1"/>
</dbReference>
<dbReference type="AlphaFoldDB" id="A0A9D3NT05"/>